<organism evidence="1 2">
    <name type="scientific">Pisolithus tinctorius Marx 270</name>
    <dbReference type="NCBI Taxonomy" id="870435"/>
    <lineage>
        <taxon>Eukaryota</taxon>
        <taxon>Fungi</taxon>
        <taxon>Dikarya</taxon>
        <taxon>Basidiomycota</taxon>
        <taxon>Agaricomycotina</taxon>
        <taxon>Agaricomycetes</taxon>
        <taxon>Agaricomycetidae</taxon>
        <taxon>Boletales</taxon>
        <taxon>Sclerodermatineae</taxon>
        <taxon>Pisolithaceae</taxon>
        <taxon>Pisolithus</taxon>
    </lineage>
</organism>
<dbReference type="AlphaFoldDB" id="A0A0C3PRB8"/>
<evidence type="ECO:0000313" key="1">
    <source>
        <dbReference type="EMBL" id="KIO11601.1"/>
    </source>
</evidence>
<feature type="non-terminal residue" evidence="1">
    <location>
        <position position="1"/>
    </location>
</feature>
<reference evidence="1 2" key="1">
    <citation type="submission" date="2014-04" db="EMBL/GenBank/DDBJ databases">
        <authorList>
            <consortium name="DOE Joint Genome Institute"/>
            <person name="Kuo A."/>
            <person name="Kohler A."/>
            <person name="Costa M.D."/>
            <person name="Nagy L.G."/>
            <person name="Floudas D."/>
            <person name="Copeland A."/>
            <person name="Barry K.W."/>
            <person name="Cichocki N."/>
            <person name="Veneault-Fourrey C."/>
            <person name="LaButti K."/>
            <person name="Lindquist E.A."/>
            <person name="Lipzen A."/>
            <person name="Lundell T."/>
            <person name="Morin E."/>
            <person name="Murat C."/>
            <person name="Sun H."/>
            <person name="Tunlid A."/>
            <person name="Henrissat B."/>
            <person name="Grigoriev I.V."/>
            <person name="Hibbett D.S."/>
            <person name="Martin F."/>
            <person name="Nordberg H.P."/>
            <person name="Cantor M.N."/>
            <person name="Hua S.X."/>
        </authorList>
    </citation>
    <scope>NUCLEOTIDE SEQUENCE [LARGE SCALE GENOMIC DNA]</scope>
    <source>
        <strain evidence="1 2">Marx 270</strain>
    </source>
</reference>
<protein>
    <submittedName>
        <fullName evidence="1">Uncharacterized protein</fullName>
    </submittedName>
</protein>
<dbReference type="Proteomes" id="UP000054217">
    <property type="component" value="Unassembled WGS sequence"/>
</dbReference>
<evidence type="ECO:0000313" key="2">
    <source>
        <dbReference type="Proteomes" id="UP000054217"/>
    </source>
</evidence>
<proteinExistence type="predicted"/>
<gene>
    <name evidence="1" type="ORF">M404DRAFT_994341</name>
</gene>
<reference evidence="2" key="2">
    <citation type="submission" date="2015-01" db="EMBL/GenBank/DDBJ databases">
        <title>Evolutionary Origins and Diversification of the Mycorrhizal Mutualists.</title>
        <authorList>
            <consortium name="DOE Joint Genome Institute"/>
            <consortium name="Mycorrhizal Genomics Consortium"/>
            <person name="Kohler A."/>
            <person name="Kuo A."/>
            <person name="Nagy L.G."/>
            <person name="Floudas D."/>
            <person name="Copeland A."/>
            <person name="Barry K.W."/>
            <person name="Cichocki N."/>
            <person name="Veneault-Fourrey C."/>
            <person name="LaButti K."/>
            <person name="Lindquist E.A."/>
            <person name="Lipzen A."/>
            <person name="Lundell T."/>
            <person name="Morin E."/>
            <person name="Murat C."/>
            <person name="Riley R."/>
            <person name="Ohm R."/>
            <person name="Sun H."/>
            <person name="Tunlid A."/>
            <person name="Henrissat B."/>
            <person name="Grigoriev I.V."/>
            <person name="Hibbett D.S."/>
            <person name="Martin F."/>
        </authorList>
    </citation>
    <scope>NUCLEOTIDE SEQUENCE [LARGE SCALE GENOMIC DNA]</scope>
    <source>
        <strain evidence="2">Marx 270</strain>
    </source>
</reference>
<name>A0A0C3PRB8_PISTI</name>
<accession>A0A0C3PRB8</accession>
<dbReference type="HOGENOM" id="CLU_3074399_0_0_1"/>
<dbReference type="EMBL" id="KN831949">
    <property type="protein sequence ID" value="KIO11601.1"/>
    <property type="molecule type" value="Genomic_DNA"/>
</dbReference>
<dbReference type="OrthoDB" id="6880011at2759"/>
<dbReference type="InParanoid" id="A0A0C3PRB8"/>
<keyword evidence="2" id="KW-1185">Reference proteome</keyword>
<sequence>CSPRNVFESVTRFHSLGRGPRARFQTEGVRIHSKKHSRNFSHAWGYYGSRVCR</sequence>